<dbReference type="PROSITE" id="PS51257">
    <property type="entry name" value="PROKAR_LIPOPROTEIN"/>
    <property type="match status" value="1"/>
</dbReference>
<dbReference type="EMBL" id="AP023189">
    <property type="protein sequence ID" value="BCG25692.1"/>
    <property type="molecule type" value="Genomic_DNA"/>
</dbReference>
<feature type="region of interest" description="Disordered" evidence="1">
    <location>
        <begin position="111"/>
        <end position="134"/>
    </location>
</feature>
<accession>A0A6J4E778</accession>
<dbReference type="RefSeq" id="WP_173177847.1">
    <property type="nucleotide sequence ID" value="NZ_AP023189.1"/>
</dbReference>
<protein>
    <recommendedName>
        <fullName evidence="5">Lipoprotein</fullName>
    </recommendedName>
</protein>
<feature type="region of interest" description="Disordered" evidence="1">
    <location>
        <begin position="25"/>
        <end position="67"/>
    </location>
</feature>
<sequence length="134" mass="14628">MNSTLRLSLACLLLGLAGCSLQPPAPEHGGGPAAPQQLPPPGQQNRAPVTPSQPLPPKVTRMKSHPRYAPPPGAACYWDTALGVYVLEGEQDLYYRERTYYHWDQGWHWSNSPNGPWQPTDSSGVPAGLGRRHP</sequence>
<evidence type="ECO:0000313" key="3">
    <source>
        <dbReference type="EMBL" id="BCG25692.1"/>
    </source>
</evidence>
<evidence type="ECO:0000313" key="4">
    <source>
        <dbReference type="Proteomes" id="UP000509383"/>
    </source>
</evidence>
<evidence type="ECO:0000256" key="2">
    <source>
        <dbReference type="SAM" id="SignalP"/>
    </source>
</evidence>
<dbReference type="AlphaFoldDB" id="A0A6J4E778"/>
<name>A0A6J4E778_9PSED</name>
<evidence type="ECO:0000256" key="1">
    <source>
        <dbReference type="SAM" id="MobiDB-lite"/>
    </source>
</evidence>
<dbReference type="Proteomes" id="UP000509383">
    <property type="component" value="Chromosome"/>
</dbReference>
<feature type="compositionally biased region" description="Polar residues" evidence="1">
    <location>
        <begin position="111"/>
        <end position="123"/>
    </location>
</feature>
<gene>
    <name evidence="3" type="ORF">TUM18999_38830</name>
</gene>
<reference evidence="3 4" key="1">
    <citation type="submission" date="2020-05" db="EMBL/GenBank/DDBJ databases">
        <title>Characterization of novel class B3 metallo-beta-lactamase from novel Pseudomonas species.</title>
        <authorList>
            <person name="Yamada K."/>
            <person name="Aoki K."/>
            <person name="Ishii Y."/>
        </authorList>
    </citation>
    <scope>NUCLEOTIDE SEQUENCE [LARGE SCALE GENOMIC DNA]</scope>
    <source>
        <strain evidence="3 4">TUM18999</strain>
    </source>
</reference>
<proteinExistence type="predicted"/>
<feature type="signal peptide" evidence="2">
    <location>
        <begin position="1"/>
        <end position="22"/>
    </location>
</feature>
<feature type="chain" id="PRO_5026761167" description="Lipoprotein" evidence="2">
    <location>
        <begin position="23"/>
        <end position="134"/>
    </location>
</feature>
<evidence type="ECO:0008006" key="5">
    <source>
        <dbReference type="Google" id="ProtNLM"/>
    </source>
</evidence>
<dbReference type="KEGG" id="ptw:TUM18999_38830"/>
<organism evidence="3 4">
    <name type="scientific">Pseudomonas tohonis</name>
    <dbReference type="NCBI Taxonomy" id="2725477"/>
    <lineage>
        <taxon>Bacteria</taxon>
        <taxon>Pseudomonadati</taxon>
        <taxon>Pseudomonadota</taxon>
        <taxon>Gammaproteobacteria</taxon>
        <taxon>Pseudomonadales</taxon>
        <taxon>Pseudomonadaceae</taxon>
        <taxon>Pseudomonas</taxon>
    </lineage>
</organism>
<keyword evidence="2" id="KW-0732">Signal</keyword>